<dbReference type="CDD" id="cd07185">
    <property type="entry name" value="OmpA_C-like"/>
    <property type="match status" value="1"/>
</dbReference>
<keyword evidence="3" id="KW-0998">Cell outer membrane</keyword>
<dbReference type="PANTHER" id="PTHR30329">
    <property type="entry name" value="STATOR ELEMENT OF FLAGELLAR MOTOR COMPLEX"/>
    <property type="match status" value="1"/>
</dbReference>
<dbReference type="InterPro" id="IPR050330">
    <property type="entry name" value="Bact_OuterMem_StrucFunc"/>
</dbReference>
<evidence type="ECO:0000259" key="8">
    <source>
        <dbReference type="PROSITE" id="PS51123"/>
    </source>
</evidence>
<dbReference type="PROSITE" id="PS50005">
    <property type="entry name" value="TPR"/>
    <property type="match status" value="1"/>
</dbReference>
<dbReference type="Proteomes" id="UP000462014">
    <property type="component" value="Unassembled WGS sequence"/>
</dbReference>
<comment type="caution">
    <text evidence="9">The sequence shown here is derived from an EMBL/GenBank/DDBJ whole genome shotgun (WGS) entry which is preliminary data.</text>
</comment>
<dbReference type="GO" id="GO:0009279">
    <property type="term" value="C:cell outer membrane"/>
    <property type="evidence" value="ECO:0007669"/>
    <property type="project" value="UniProtKB-SubCell"/>
</dbReference>
<dbReference type="AlphaFoldDB" id="A0A7K1SU32"/>
<evidence type="ECO:0000256" key="5">
    <source>
        <dbReference type="PROSITE-ProRule" id="PRU00473"/>
    </source>
</evidence>
<dbReference type="InterPro" id="IPR036737">
    <property type="entry name" value="OmpA-like_sf"/>
</dbReference>
<evidence type="ECO:0000256" key="1">
    <source>
        <dbReference type="ARBA" id="ARBA00004442"/>
    </source>
</evidence>
<organism evidence="9 10">
    <name type="scientific">Mucilaginibacter arboris</name>
    <dbReference type="NCBI Taxonomy" id="2682090"/>
    <lineage>
        <taxon>Bacteria</taxon>
        <taxon>Pseudomonadati</taxon>
        <taxon>Bacteroidota</taxon>
        <taxon>Sphingobacteriia</taxon>
        <taxon>Sphingobacteriales</taxon>
        <taxon>Sphingobacteriaceae</taxon>
        <taxon>Mucilaginibacter</taxon>
    </lineage>
</organism>
<keyword evidence="7" id="KW-0732">Signal</keyword>
<dbReference type="SMART" id="SM00028">
    <property type="entry name" value="TPR"/>
    <property type="match status" value="3"/>
</dbReference>
<dbReference type="SUPFAM" id="SSF48452">
    <property type="entry name" value="TPR-like"/>
    <property type="match status" value="1"/>
</dbReference>
<keyword evidence="2 5" id="KW-0472">Membrane</keyword>
<proteinExistence type="predicted"/>
<evidence type="ECO:0000313" key="10">
    <source>
        <dbReference type="Proteomes" id="UP000462014"/>
    </source>
</evidence>
<protein>
    <submittedName>
        <fullName evidence="9">OmpA family protein</fullName>
    </submittedName>
</protein>
<evidence type="ECO:0000256" key="6">
    <source>
        <dbReference type="SAM" id="MobiDB-lite"/>
    </source>
</evidence>
<feature type="chain" id="PRO_5029771849" evidence="7">
    <location>
        <begin position="19"/>
        <end position="631"/>
    </location>
</feature>
<dbReference type="Gene3D" id="2.60.40.1120">
    <property type="entry name" value="Carboxypeptidase-like, regulatory domain"/>
    <property type="match status" value="1"/>
</dbReference>
<reference evidence="9 10" key="1">
    <citation type="submission" date="2019-12" db="EMBL/GenBank/DDBJ databases">
        <title>Mucilaginibacter sp. HMF7410 genome sequencing and assembly.</title>
        <authorList>
            <person name="Kang H."/>
            <person name="Cha I."/>
            <person name="Kim H."/>
            <person name="Joh K."/>
        </authorList>
    </citation>
    <scope>NUCLEOTIDE SEQUENCE [LARGE SCALE GENOMIC DNA]</scope>
    <source>
        <strain evidence="9 10">HMF7410</strain>
    </source>
</reference>
<dbReference type="PROSITE" id="PS51123">
    <property type="entry name" value="OMPA_2"/>
    <property type="match status" value="1"/>
</dbReference>
<dbReference type="PANTHER" id="PTHR30329:SF21">
    <property type="entry name" value="LIPOPROTEIN YIAD-RELATED"/>
    <property type="match status" value="1"/>
</dbReference>
<keyword evidence="10" id="KW-1185">Reference proteome</keyword>
<dbReference type="Gene3D" id="2.120.10.30">
    <property type="entry name" value="TolB, C-terminal domain"/>
    <property type="match status" value="1"/>
</dbReference>
<evidence type="ECO:0000256" key="2">
    <source>
        <dbReference type="ARBA" id="ARBA00023136"/>
    </source>
</evidence>
<keyword evidence="4" id="KW-0802">TPR repeat</keyword>
<dbReference type="SUPFAM" id="SSF82171">
    <property type="entry name" value="DPP6 N-terminal domain-like"/>
    <property type="match status" value="1"/>
</dbReference>
<dbReference type="Gene3D" id="3.30.1330.60">
    <property type="entry name" value="OmpA-like domain"/>
    <property type="match status" value="1"/>
</dbReference>
<dbReference type="Gene3D" id="1.25.40.10">
    <property type="entry name" value="Tetratricopeptide repeat domain"/>
    <property type="match status" value="1"/>
</dbReference>
<feature type="region of interest" description="Disordered" evidence="6">
    <location>
        <begin position="607"/>
        <end position="631"/>
    </location>
</feature>
<comment type="subcellular location">
    <subcellularLocation>
        <location evidence="1">Cell outer membrane</location>
    </subcellularLocation>
</comment>
<feature type="domain" description="OmpA-like" evidence="8">
    <location>
        <begin position="515"/>
        <end position="631"/>
    </location>
</feature>
<feature type="compositionally biased region" description="Basic and acidic residues" evidence="6">
    <location>
        <begin position="615"/>
        <end position="631"/>
    </location>
</feature>
<dbReference type="SUPFAM" id="SSF103088">
    <property type="entry name" value="OmpA-like"/>
    <property type="match status" value="1"/>
</dbReference>
<dbReference type="InterPro" id="IPR006664">
    <property type="entry name" value="OMP_bac"/>
</dbReference>
<evidence type="ECO:0000256" key="7">
    <source>
        <dbReference type="SAM" id="SignalP"/>
    </source>
</evidence>
<gene>
    <name evidence="9" type="ORF">GO621_04380</name>
</gene>
<dbReference type="Pfam" id="PF07676">
    <property type="entry name" value="PD40"/>
    <property type="match status" value="3"/>
</dbReference>
<feature type="repeat" description="TPR" evidence="4">
    <location>
        <begin position="63"/>
        <end position="96"/>
    </location>
</feature>
<evidence type="ECO:0000313" key="9">
    <source>
        <dbReference type="EMBL" id="MVN20768.1"/>
    </source>
</evidence>
<dbReference type="EMBL" id="WPIK01000003">
    <property type="protein sequence ID" value="MVN20768.1"/>
    <property type="molecule type" value="Genomic_DNA"/>
</dbReference>
<evidence type="ECO:0000256" key="3">
    <source>
        <dbReference type="ARBA" id="ARBA00023237"/>
    </source>
</evidence>
<dbReference type="InterPro" id="IPR011042">
    <property type="entry name" value="6-blade_b-propeller_TolB-like"/>
</dbReference>
<accession>A0A7K1SU32</accession>
<dbReference type="InterPro" id="IPR006665">
    <property type="entry name" value="OmpA-like"/>
</dbReference>
<dbReference type="Pfam" id="PF00691">
    <property type="entry name" value="OmpA"/>
    <property type="match status" value="1"/>
</dbReference>
<evidence type="ECO:0000256" key="4">
    <source>
        <dbReference type="PROSITE-ProRule" id="PRU00339"/>
    </source>
</evidence>
<dbReference type="InterPro" id="IPR011659">
    <property type="entry name" value="WD40"/>
</dbReference>
<dbReference type="InterPro" id="IPR019734">
    <property type="entry name" value="TPR_rpt"/>
</dbReference>
<dbReference type="InterPro" id="IPR011990">
    <property type="entry name" value="TPR-like_helical_dom_sf"/>
</dbReference>
<name>A0A7K1SU32_9SPHI</name>
<sequence length="631" mass="70622">MMRYLLMLLLSLPFCASAQRQYSTNNKEAIKFYALADESINYQQYEKAAELLKQAIAADDQFTEAHYQLGAVYLYTQQYPEAWAQYLKTIALNPNFNRAVYLNLGNVDIMLGKYADAKEALQKYTSFNEIMAKDRATAQKLIADCDFSIQAIQHPVIFKPENLGTSINTNADEYLPNVTADESTLIFTRKIGNNEDFYQSKKLNGKWTTATGLSRNINTPDYNEGAQSLTQDGQYLFFTGCMRPDGLGRCDIFLSHKNSTDWDKPFNLGPPINTPGWESQPSISADGRTLYFVSLRKGGYGGYDIWKSTITDKGWSEPENLGPNINTPGDEQSPFIHPDDQTLYFSSNGWPGLGSKDLFLSRKGADGKWQKPENLGYPINSSGDENGLTLTANGAYAFFSSNNLKGAGGYDIYTFELPEKLRPNMVTYVKGTVKDAKTKQPIDADVQIVDLKTNQTIFKNVNALNQGQFLATLNVGKDYGLNISRPGYLFYSENFSLSNQKTGKPFLIDVDLQGIEAGKKSVLRNIFFDTNKFTLKPESKSELEKLIVFLSINPKVIIEISGFTDNVGDAKSNQLLSENRAKAVYQYLVTNKIAAARLTFKGYGATQPMASNTTEEGRRRNRRTEFKVVSD</sequence>
<dbReference type="PRINTS" id="PR01021">
    <property type="entry name" value="OMPADOMAIN"/>
</dbReference>
<feature type="signal peptide" evidence="7">
    <location>
        <begin position="1"/>
        <end position="18"/>
    </location>
</feature>